<evidence type="ECO:0000256" key="1">
    <source>
        <dbReference type="SAM" id="MobiDB-lite"/>
    </source>
</evidence>
<evidence type="ECO:0000256" key="2">
    <source>
        <dbReference type="SAM" id="SignalP"/>
    </source>
</evidence>
<dbReference type="PANTHER" id="PTHR38049">
    <property type="entry name" value="RICIN B LECTIN DOMAIN-CONTAINING PROTEIN"/>
    <property type="match status" value="1"/>
</dbReference>
<sequence>MVFGILTAVAACPAIIGTTEAVRQGQQQNAREEHRGRKSNLTINLPKRNAYSKQFDGAMVVLKDNKLYIDTEHSRLGANLAHPFSGYYLPVPWIGEKWKKQGFKNGEGMVTTISDDPPFLNWVYLDRNTHEVKYGIRVEAEPHHVGPWDCTPIDRRLTFEGWEGFIIVQEDENSDLWALYFDRDDDGLRSEGRVGTQDKRMLEVEVSRKEKRRTKLTSDEERIDRIRDQMEKEKEQAQAELEVTPIAPAEEKSSSQGTNAHSATDIEIEIERKPERKPETETEKNPGTTSEHDDDTLRKSVDQGLSKSLDSFHISSNITSDVNDAKEEQDAEAGAEQATHHANDSRESFYQQSSHSASSFHTASFEMSSENQTSTTTW</sequence>
<feature type="region of interest" description="Disordered" evidence="1">
    <location>
        <begin position="231"/>
        <end position="378"/>
    </location>
</feature>
<keyword evidence="2" id="KW-0732">Signal</keyword>
<gene>
    <name evidence="3" type="ORF">D6D13_03082</name>
</gene>
<proteinExistence type="predicted"/>
<reference evidence="3" key="1">
    <citation type="submission" date="2018-10" db="EMBL/GenBank/DDBJ databases">
        <title>Fifty Aureobasidium pullulans genomes reveal a recombining polyextremotolerant generalist.</title>
        <authorList>
            <person name="Gostincar C."/>
            <person name="Turk M."/>
            <person name="Zajc J."/>
            <person name="Gunde-Cimerman N."/>
        </authorList>
    </citation>
    <scope>NUCLEOTIDE SEQUENCE [LARGE SCALE GENOMIC DNA]</scope>
    <source>
        <strain evidence="3">EXF-10085</strain>
    </source>
</reference>
<name>A0A4S9D4G8_AURPU</name>
<feature type="signal peptide" evidence="2">
    <location>
        <begin position="1"/>
        <end position="21"/>
    </location>
</feature>
<organism evidence="3">
    <name type="scientific">Aureobasidium pullulans</name>
    <name type="common">Black yeast</name>
    <name type="synonym">Pullularia pullulans</name>
    <dbReference type="NCBI Taxonomy" id="5580"/>
    <lineage>
        <taxon>Eukaryota</taxon>
        <taxon>Fungi</taxon>
        <taxon>Dikarya</taxon>
        <taxon>Ascomycota</taxon>
        <taxon>Pezizomycotina</taxon>
        <taxon>Dothideomycetes</taxon>
        <taxon>Dothideomycetidae</taxon>
        <taxon>Dothideales</taxon>
        <taxon>Saccotheciaceae</taxon>
        <taxon>Aureobasidium</taxon>
    </lineage>
</organism>
<feature type="compositionally biased region" description="Basic and acidic residues" evidence="1">
    <location>
        <begin position="269"/>
        <end position="284"/>
    </location>
</feature>
<evidence type="ECO:0000313" key="3">
    <source>
        <dbReference type="EMBL" id="THX14247.1"/>
    </source>
</evidence>
<comment type="caution">
    <text evidence="3">The sequence shown here is derived from an EMBL/GenBank/DDBJ whole genome shotgun (WGS) entry which is preliminary data.</text>
</comment>
<accession>A0A4S9D4G8</accession>
<feature type="compositionally biased region" description="Low complexity" evidence="1">
    <location>
        <begin position="348"/>
        <end position="364"/>
    </location>
</feature>
<protein>
    <submittedName>
        <fullName evidence="3">Uncharacterized protein</fullName>
    </submittedName>
</protein>
<feature type="compositionally biased region" description="Basic and acidic residues" evidence="1">
    <location>
        <begin position="338"/>
        <end position="347"/>
    </location>
</feature>
<dbReference type="PANTHER" id="PTHR38049:SF2">
    <property type="entry name" value="RICIN B LECTIN DOMAIN-CONTAINING PROTEIN"/>
    <property type="match status" value="1"/>
</dbReference>
<feature type="chain" id="PRO_5020757866" evidence="2">
    <location>
        <begin position="22"/>
        <end position="378"/>
    </location>
</feature>
<feature type="compositionally biased region" description="Polar residues" evidence="1">
    <location>
        <begin position="303"/>
        <end position="322"/>
    </location>
</feature>
<feature type="compositionally biased region" description="Polar residues" evidence="1">
    <location>
        <begin position="365"/>
        <end position="378"/>
    </location>
</feature>
<dbReference type="EMBL" id="QZAS01000008">
    <property type="protein sequence ID" value="THX14247.1"/>
    <property type="molecule type" value="Genomic_DNA"/>
</dbReference>
<dbReference type="AlphaFoldDB" id="A0A4S9D4G8"/>